<evidence type="ECO:0000256" key="1">
    <source>
        <dbReference type="SAM" id="MobiDB-lite"/>
    </source>
</evidence>
<dbReference type="InterPro" id="IPR045338">
    <property type="entry name" value="DUF6535"/>
</dbReference>
<feature type="non-terminal residue" evidence="4">
    <location>
        <position position="1"/>
    </location>
</feature>
<feature type="transmembrane region" description="Helical" evidence="2">
    <location>
        <begin position="47"/>
        <end position="65"/>
    </location>
</feature>
<comment type="caution">
    <text evidence="4">The sequence shown here is derived from an EMBL/GenBank/DDBJ whole genome shotgun (WGS) entry which is preliminary data.</text>
</comment>
<keyword evidence="5" id="KW-1185">Reference proteome</keyword>
<dbReference type="AlphaFoldDB" id="A0AA39NTA3"/>
<feature type="region of interest" description="Disordered" evidence="1">
    <location>
        <begin position="1"/>
        <end position="20"/>
    </location>
</feature>
<proteinExistence type="predicted"/>
<feature type="non-terminal residue" evidence="4">
    <location>
        <position position="201"/>
    </location>
</feature>
<evidence type="ECO:0000256" key="2">
    <source>
        <dbReference type="SAM" id="Phobius"/>
    </source>
</evidence>
<feature type="domain" description="DUF6535" evidence="3">
    <location>
        <begin position="25"/>
        <end position="200"/>
    </location>
</feature>
<organism evidence="4 5">
    <name type="scientific">Armillaria novae-zelandiae</name>
    <dbReference type="NCBI Taxonomy" id="153914"/>
    <lineage>
        <taxon>Eukaryota</taxon>
        <taxon>Fungi</taxon>
        <taxon>Dikarya</taxon>
        <taxon>Basidiomycota</taxon>
        <taxon>Agaricomycotina</taxon>
        <taxon>Agaricomycetes</taxon>
        <taxon>Agaricomycetidae</taxon>
        <taxon>Agaricales</taxon>
        <taxon>Marasmiineae</taxon>
        <taxon>Physalacriaceae</taxon>
        <taxon>Armillaria</taxon>
    </lineage>
</organism>
<keyword evidence="2" id="KW-0472">Membrane</keyword>
<accession>A0AA39NTA3</accession>
<feature type="transmembrane region" description="Helical" evidence="2">
    <location>
        <begin position="126"/>
        <end position="157"/>
    </location>
</feature>
<keyword evidence="2" id="KW-1133">Transmembrane helix</keyword>
<dbReference type="Proteomes" id="UP001175227">
    <property type="component" value="Unassembled WGS sequence"/>
</dbReference>
<evidence type="ECO:0000259" key="3">
    <source>
        <dbReference type="Pfam" id="PF20153"/>
    </source>
</evidence>
<evidence type="ECO:0000313" key="5">
    <source>
        <dbReference type="Proteomes" id="UP001175227"/>
    </source>
</evidence>
<name>A0AA39NTA3_9AGAR</name>
<protein>
    <recommendedName>
        <fullName evidence="3">DUF6535 domain-containing protein</fullName>
    </recommendedName>
</protein>
<dbReference type="EMBL" id="JAUEPR010000050">
    <property type="protein sequence ID" value="KAK0471472.1"/>
    <property type="molecule type" value="Genomic_DNA"/>
</dbReference>
<evidence type="ECO:0000313" key="4">
    <source>
        <dbReference type="EMBL" id="KAK0471472.1"/>
    </source>
</evidence>
<sequence length="201" mass="22027">ISSDFQGPYPPSPPFEEAGPTSSVWCAYLDESRDCDTNMVAEQRGEVNILLVFAGLFSAVVSNFITSLSTNFQPDYQAMSAILLFDQINIQLALANGTAPDDVTTSGIDPNAAFTPNPSDVITNGLWLMSLTLSLVTAFFAILVDAWYCHYVSPIAGQPKIRARTRHLRYKGLMGSGIRTYISFLQLLLHLSLITFVYGFA</sequence>
<feature type="transmembrane region" description="Helical" evidence="2">
    <location>
        <begin position="178"/>
        <end position="200"/>
    </location>
</feature>
<keyword evidence="2" id="KW-0812">Transmembrane</keyword>
<dbReference type="Pfam" id="PF20153">
    <property type="entry name" value="DUF6535"/>
    <property type="match status" value="1"/>
</dbReference>
<reference evidence="4" key="1">
    <citation type="submission" date="2023-06" db="EMBL/GenBank/DDBJ databases">
        <authorList>
            <consortium name="Lawrence Berkeley National Laboratory"/>
            <person name="Ahrendt S."/>
            <person name="Sahu N."/>
            <person name="Indic B."/>
            <person name="Wong-Bajracharya J."/>
            <person name="Merenyi Z."/>
            <person name="Ke H.-M."/>
            <person name="Monk M."/>
            <person name="Kocsube S."/>
            <person name="Drula E."/>
            <person name="Lipzen A."/>
            <person name="Balint B."/>
            <person name="Henrissat B."/>
            <person name="Andreopoulos B."/>
            <person name="Martin F.M."/>
            <person name="Harder C.B."/>
            <person name="Rigling D."/>
            <person name="Ford K.L."/>
            <person name="Foster G.D."/>
            <person name="Pangilinan J."/>
            <person name="Papanicolaou A."/>
            <person name="Barry K."/>
            <person name="LaButti K."/>
            <person name="Viragh M."/>
            <person name="Koriabine M."/>
            <person name="Yan M."/>
            <person name="Riley R."/>
            <person name="Champramary S."/>
            <person name="Plett K.L."/>
            <person name="Tsai I.J."/>
            <person name="Slot J."/>
            <person name="Sipos G."/>
            <person name="Plett J."/>
            <person name="Nagy L.G."/>
            <person name="Grigoriev I.V."/>
        </authorList>
    </citation>
    <scope>NUCLEOTIDE SEQUENCE</scope>
    <source>
        <strain evidence="4">ICMP 16352</strain>
    </source>
</reference>
<gene>
    <name evidence="4" type="ORF">IW261DRAFT_1308697</name>
</gene>